<evidence type="ECO:0000313" key="1">
    <source>
        <dbReference type="EMBL" id="KAI3733478.1"/>
    </source>
</evidence>
<sequence length="371" mass="41317">MRRCTESRKLIDTHLDKINKPFVKSIRSPDGDIIDCVLFHLQPAFNRLELKATVSSDPPTQPSNGQSRGGSELELKQKWSSKGESCPDGTIPIRRTREYEIFRPIPISHFGKNISASIKTQSIYNGHEHAMGYAFGDFYGTKAVLNVWAPNVSNPNEFSLSHISVGSHIPSNNWNVIEVGWQVSPKLGKDNSPRLFIYWTNDGYKNGCYNLLCSGFVQTSSQIALGAAIYPVSTYNGQQFDITLLIWKEPKSGNWWLKVGSSLVGYWPATLFPNLQEKATYVEFGGEVYNGPLGPHTSAEMGSGHFSSEGFGKSSYIRNLEVIDRTHKTNPLSNFSLYAEKRTCYNVTSGFAGNWGYYIYFGGSGNDPTCT</sequence>
<name>A0ACB9CGQ7_ARCLA</name>
<proteinExistence type="predicted"/>
<dbReference type="Proteomes" id="UP001055879">
    <property type="component" value="Linkage Group LG04"/>
</dbReference>
<accession>A0ACB9CGQ7</accession>
<organism evidence="1 2">
    <name type="scientific">Arctium lappa</name>
    <name type="common">Greater burdock</name>
    <name type="synonym">Lappa major</name>
    <dbReference type="NCBI Taxonomy" id="4217"/>
    <lineage>
        <taxon>Eukaryota</taxon>
        <taxon>Viridiplantae</taxon>
        <taxon>Streptophyta</taxon>
        <taxon>Embryophyta</taxon>
        <taxon>Tracheophyta</taxon>
        <taxon>Spermatophyta</taxon>
        <taxon>Magnoliopsida</taxon>
        <taxon>eudicotyledons</taxon>
        <taxon>Gunneridae</taxon>
        <taxon>Pentapetalae</taxon>
        <taxon>asterids</taxon>
        <taxon>campanulids</taxon>
        <taxon>Asterales</taxon>
        <taxon>Asteraceae</taxon>
        <taxon>Carduoideae</taxon>
        <taxon>Cardueae</taxon>
        <taxon>Arctiinae</taxon>
        <taxon>Arctium</taxon>
    </lineage>
</organism>
<reference evidence="2" key="1">
    <citation type="journal article" date="2022" name="Mol. Ecol. Resour.">
        <title>The genomes of chicory, endive, great burdock and yacon provide insights into Asteraceae palaeo-polyploidization history and plant inulin production.</title>
        <authorList>
            <person name="Fan W."/>
            <person name="Wang S."/>
            <person name="Wang H."/>
            <person name="Wang A."/>
            <person name="Jiang F."/>
            <person name="Liu H."/>
            <person name="Zhao H."/>
            <person name="Xu D."/>
            <person name="Zhang Y."/>
        </authorList>
    </citation>
    <scope>NUCLEOTIDE SEQUENCE [LARGE SCALE GENOMIC DNA]</scope>
    <source>
        <strain evidence="2">cv. Niubang</strain>
    </source>
</reference>
<reference evidence="1 2" key="2">
    <citation type="journal article" date="2022" name="Mol. Ecol. Resour.">
        <title>The genomes of chicory, endive, great burdock and yacon provide insights into Asteraceae paleo-polyploidization history and plant inulin production.</title>
        <authorList>
            <person name="Fan W."/>
            <person name="Wang S."/>
            <person name="Wang H."/>
            <person name="Wang A."/>
            <person name="Jiang F."/>
            <person name="Liu H."/>
            <person name="Zhao H."/>
            <person name="Xu D."/>
            <person name="Zhang Y."/>
        </authorList>
    </citation>
    <scope>NUCLEOTIDE SEQUENCE [LARGE SCALE GENOMIC DNA]</scope>
    <source>
        <strain evidence="2">cv. Niubang</strain>
    </source>
</reference>
<gene>
    <name evidence="1" type="ORF">L6452_12921</name>
</gene>
<dbReference type="EMBL" id="CM042050">
    <property type="protein sequence ID" value="KAI3733478.1"/>
    <property type="molecule type" value="Genomic_DNA"/>
</dbReference>
<protein>
    <submittedName>
        <fullName evidence="1">Uncharacterized protein</fullName>
    </submittedName>
</protein>
<evidence type="ECO:0000313" key="2">
    <source>
        <dbReference type="Proteomes" id="UP001055879"/>
    </source>
</evidence>
<keyword evidence="2" id="KW-1185">Reference proteome</keyword>
<comment type="caution">
    <text evidence="1">The sequence shown here is derived from an EMBL/GenBank/DDBJ whole genome shotgun (WGS) entry which is preliminary data.</text>
</comment>